<evidence type="ECO:0000259" key="8">
    <source>
        <dbReference type="PROSITE" id="PS50928"/>
    </source>
</evidence>
<keyword evidence="4 7" id="KW-0812">Transmembrane</keyword>
<comment type="subcellular location">
    <subcellularLocation>
        <location evidence="1 7">Cell membrane</location>
        <topology evidence="1 7">Multi-pass membrane protein</topology>
    </subcellularLocation>
</comment>
<keyword evidence="3" id="KW-1003">Cell membrane</keyword>
<proteinExistence type="inferred from homology"/>
<feature type="transmembrane region" description="Helical" evidence="7">
    <location>
        <begin position="206"/>
        <end position="224"/>
    </location>
</feature>
<keyword evidence="5 7" id="KW-1133">Transmembrane helix</keyword>
<dbReference type="EMBL" id="JAAOIW010000016">
    <property type="protein sequence ID" value="NHN34164.1"/>
    <property type="molecule type" value="Genomic_DNA"/>
</dbReference>
<evidence type="ECO:0000256" key="6">
    <source>
        <dbReference type="ARBA" id="ARBA00023136"/>
    </source>
</evidence>
<dbReference type="PANTHER" id="PTHR30043:SF1">
    <property type="entry name" value="ABC TRANSPORT SYSTEM PERMEASE PROTEIN P69"/>
    <property type="match status" value="1"/>
</dbReference>
<dbReference type="PANTHER" id="PTHR30043">
    <property type="entry name" value="PHOSPHONATES TRANSPORT SYSTEM PERMEASE PROTEIN"/>
    <property type="match status" value="1"/>
</dbReference>
<protein>
    <submittedName>
        <fullName evidence="9">Phosphonate ABC transporter, permease protein PhnE</fullName>
    </submittedName>
</protein>
<organism evidence="9 10">
    <name type="scientific">Paenibacillus agricola</name>
    <dbReference type="NCBI Taxonomy" id="2716264"/>
    <lineage>
        <taxon>Bacteria</taxon>
        <taxon>Bacillati</taxon>
        <taxon>Bacillota</taxon>
        <taxon>Bacilli</taxon>
        <taxon>Bacillales</taxon>
        <taxon>Paenibacillaceae</taxon>
        <taxon>Paenibacillus</taxon>
    </lineage>
</organism>
<dbReference type="Pfam" id="PF00528">
    <property type="entry name" value="BPD_transp_1"/>
    <property type="match status" value="1"/>
</dbReference>
<accession>A0ABX0JIA4</accession>
<keyword evidence="10" id="KW-1185">Reference proteome</keyword>
<evidence type="ECO:0000256" key="3">
    <source>
        <dbReference type="ARBA" id="ARBA00022475"/>
    </source>
</evidence>
<keyword evidence="2 7" id="KW-0813">Transport</keyword>
<evidence type="ECO:0000256" key="4">
    <source>
        <dbReference type="ARBA" id="ARBA00022692"/>
    </source>
</evidence>
<feature type="transmembrane region" description="Helical" evidence="7">
    <location>
        <begin position="122"/>
        <end position="146"/>
    </location>
</feature>
<dbReference type="PROSITE" id="PS50928">
    <property type="entry name" value="ABC_TM1"/>
    <property type="match status" value="1"/>
</dbReference>
<dbReference type="Proteomes" id="UP001165962">
    <property type="component" value="Unassembled WGS sequence"/>
</dbReference>
<evidence type="ECO:0000256" key="5">
    <source>
        <dbReference type="ARBA" id="ARBA00022989"/>
    </source>
</evidence>
<sequence>MKDRLKDLQRQKKQQSMLIAAAILAITIWSAIETNFSVGELFKGGGEIFRFIIFDFLPPDFSRINNLIGPALDTIYISFVAMVIGAFISMILAFFAAATTAPNKVIQVAVRAFSSVMRNIPTLIWAILLVFAYGLGTTVGCLALIITSIGTLTRAYAEILEEIDMGQVEAVRATGASYFQVLGQAVMPQFMPGFIGWSLYKLELNIRASTIIGMVGGGGLGFAIQKGIKLFQYQEVSMAIIMVILIVVMTEWTTSKIRERIL</sequence>
<feature type="transmembrane region" description="Helical" evidence="7">
    <location>
        <begin position="75"/>
        <end position="101"/>
    </location>
</feature>
<dbReference type="CDD" id="cd06261">
    <property type="entry name" value="TM_PBP2"/>
    <property type="match status" value="1"/>
</dbReference>
<dbReference type="RefSeq" id="WP_166154828.1">
    <property type="nucleotide sequence ID" value="NZ_JAAOIW010000016.1"/>
</dbReference>
<reference evidence="9" key="1">
    <citation type="submission" date="2020-03" db="EMBL/GenBank/DDBJ databases">
        <title>Draft sequencing of Paenibacilllus sp. S3N08.</title>
        <authorList>
            <person name="Kim D.-U."/>
        </authorList>
    </citation>
    <scope>NUCLEOTIDE SEQUENCE</scope>
    <source>
        <strain evidence="9">S3N08</strain>
    </source>
</reference>
<comment type="caution">
    <text evidence="9">The sequence shown here is derived from an EMBL/GenBank/DDBJ whole genome shotgun (WGS) entry which is preliminary data.</text>
</comment>
<evidence type="ECO:0000256" key="2">
    <source>
        <dbReference type="ARBA" id="ARBA00022448"/>
    </source>
</evidence>
<dbReference type="Gene3D" id="1.10.3720.10">
    <property type="entry name" value="MetI-like"/>
    <property type="match status" value="1"/>
</dbReference>
<keyword evidence="6 7" id="KW-0472">Membrane</keyword>
<evidence type="ECO:0000256" key="7">
    <source>
        <dbReference type="RuleBase" id="RU363032"/>
    </source>
</evidence>
<feature type="transmembrane region" description="Helical" evidence="7">
    <location>
        <begin position="16"/>
        <end position="32"/>
    </location>
</feature>
<evidence type="ECO:0000313" key="10">
    <source>
        <dbReference type="Proteomes" id="UP001165962"/>
    </source>
</evidence>
<dbReference type="InterPro" id="IPR000515">
    <property type="entry name" value="MetI-like"/>
</dbReference>
<dbReference type="NCBIfam" id="TIGR01097">
    <property type="entry name" value="PhnE"/>
    <property type="match status" value="1"/>
</dbReference>
<dbReference type="InterPro" id="IPR035906">
    <property type="entry name" value="MetI-like_sf"/>
</dbReference>
<feature type="transmembrane region" description="Helical" evidence="7">
    <location>
        <begin position="236"/>
        <end position="254"/>
    </location>
</feature>
<name>A0ABX0JIA4_9BACL</name>
<evidence type="ECO:0000256" key="1">
    <source>
        <dbReference type="ARBA" id="ARBA00004651"/>
    </source>
</evidence>
<evidence type="ECO:0000313" key="9">
    <source>
        <dbReference type="EMBL" id="NHN34164.1"/>
    </source>
</evidence>
<dbReference type="SUPFAM" id="SSF161098">
    <property type="entry name" value="MetI-like"/>
    <property type="match status" value="1"/>
</dbReference>
<feature type="domain" description="ABC transmembrane type-1" evidence="8">
    <location>
        <begin position="71"/>
        <end position="253"/>
    </location>
</feature>
<dbReference type="InterPro" id="IPR005769">
    <property type="entry name" value="PhnE/PtxC"/>
</dbReference>
<comment type="similarity">
    <text evidence="7">Belongs to the binding-protein-dependent transport system permease family.</text>
</comment>
<gene>
    <name evidence="9" type="primary">phnE</name>
    <name evidence="9" type="ORF">G9U52_30555</name>
</gene>